<gene>
    <name evidence="2" type="ORF">EYD46_04915</name>
</gene>
<accession>A0A4Q9FQM2</accession>
<dbReference type="PANTHER" id="PTHR12526:SF630">
    <property type="entry name" value="GLYCOSYLTRANSFERASE"/>
    <property type="match status" value="1"/>
</dbReference>
<organism evidence="2 3">
    <name type="scientific">Hyunsoonleella pacifica</name>
    <dbReference type="NCBI Taxonomy" id="1080224"/>
    <lineage>
        <taxon>Bacteria</taxon>
        <taxon>Pseudomonadati</taxon>
        <taxon>Bacteroidota</taxon>
        <taxon>Flavobacteriia</taxon>
        <taxon>Flavobacteriales</taxon>
        <taxon>Flavobacteriaceae</taxon>
    </lineage>
</organism>
<reference evidence="2 3" key="1">
    <citation type="journal article" date="2015" name="Int. J. Syst. Evol. Microbiol.">
        <title>Hyunsoonleella pacifica sp. nov., isolated from seawater of South Pacific Gyre.</title>
        <authorList>
            <person name="Gao X."/>
            <person name="Zhang Z."/>
            <person name="Dai X."/>
            <person name="Zhang X.H."/>
        </authorList>
    </citation>
    <scope>NUCLEOTIDE SEQUENCE [LARGE SCALE GENOMIC DNA]</scope>
    <source>
        <strain evidence="2 3">SW033</strain>
    </source>
</reference>
<dbReference type="OrthoDB" id="798298at2"/>
<dbReference type="SUPFAM" id="SSF53756">
    <property type="entry name" value="UDP-Glycosyltransferase/glycogen phosphorylase"/>
    <property type="match status" value="1"/>
</dbReference>
<dbReference type="RefSeq" id="WP_130935950.1">
    <property type="nucleotide sequence ID" value="NZ_BMEE01000001.1"/>
</dbReference>
<protein>
    <submittedName>
        <fullName evidence="2">Glycosyltransferase</fullName>
    </submittedName>
</protein>
<dbReference type="GO" id="GO:0016757">
    <property type="term" value="F:glycosyltransferase activity"/>
    <property type="evidence" value="ECO:0007669"/>
    <property type="project" value="InterPro"/>
</dbReference>
<evidence type="ECO:0000313" key="2">
    <source>
        <dbReference type="EMBL" id="TBN17660.1"/>
    </source>
</evidence>
<comment type="caution">
    <text evidence="2">The sequence shown here is derived from an EMBL/GenBank/DDBJ whole genome shotgun (WGS) entry which is preliminary data.</text>
</comment>
<dbReference type="PANTHER" id="PTHR12526">
    <property type="entry name" value="GLYCOSYLTRANSFERASE"/>
    <property type="match status" value="1"/>
</dbReference>
<name>A0A4Q9FQM2_9FLAO</name>
<dbReference type="CDD" id="cd03811">
    <property type="entry name" value="GT4_GT28_WabH-like"/>
    <property type="match status" value="1"/>
</dbReference>
<proteinExistence type="predicted"/>
<dbReference type="Gene3D" id="3.40.50.2000">
    <property type="entry name" value="Glycogen Phosphorylase B"/>
    <property type="match status" value="2"/>
</dbReference>
<evidence type="ECO:0000259" key="1">
    <source>
        <dbReference type="Pfam" id="PF00534"/>
    </source>
</evidence>
<keyword evidence="3" id="KW-1185">Reference proteome</keyword>
<evidence type="ECO:0000313" key="3">
    <source>
        <dbReference type="Proteomes" id="UP000292372"/>
    </source>
</evidence>
<dbReference type="Pfam" id="PF00534">
    <property type="entry name" value="Glycos_transf_1"/>
    <property type="match status" value="1"/>
</dbReference>
<feature type="domain" description="Glycosyl transferase family 1" evidence="1">
    <location>
        <begin position="191"/>
        <end position="360"/>
    </location>
</feature>
<dbReference type="Proteomes" id="UP000292372">
    <property type="component" value="Unassembled WGS sequence"/>
</dbReference>
<dbReference type="AlphaFoldDB" id="A0A4Q9FQM2"/>
<dbReference type="EMBL" id="SIRS01000002">
    <property type="protein sequence ID" value="TBN17660.1"/>
    <property type="molecule type" value="Genomic_DNA"/>
</dbReference>
<sequence>MESKPNLSIINISMASGGAEKVISLLLKKLVIDYNVTLFLLYNDIHFDIPKEVDLVIFNSKSSSAKSNFIQKMFSPIIFQIKFLKELKRRKIKVSISFLAFPNFLNSIAALRFIKLKTVISERGYPSDNTTSKLSYYISKICYPILYNKNDLLFSNSIYINKDLEENFKVKIPLKVIYNPIIIPKANALNNKLTLKEEVLKITTVGTLNKRKNQKMIINAVSQLKDKYELSIYGDGNLKNYLNDLINKKKMTDVAFLKGNIKDINQHLIKYDCFVLSSFTEGFPNALLEAMAVGLPCISTNCLSGPLELLNKNSEPITINEGSFYKGDYGLLVNNDDEKGLAKALNYYKENPEIRKEYGRLAHTKAKQFELNNIYSQFKELINF</sequence>
<dbReference type="InterPro" id="IPR001296">
    <property type="entry name" value="Glyco_trans_1"/>
</dbReference>
<keyword evidence="2" id="KW-0808">Transferase</keyword>